<accession>A0ABV1NWL5</accession>
<name>A0ABV1NWL5_9ACTN</name>
<dbReference type="Proteomes" id="UP001482520">
    <property type="component" value="Unassembled WGS sequence"/>
</dbReference>
<protein>
    <recommendedName>
        <fullName evidence="3">DUF4240 domain-containing protein</fullName>
    </recommendedName>
</protein>
<organism evidence="1 2">
    <name type="scientific">Nocardioides kribbensis</name>
    <dbReference type="NCBI Taxonomy" id="305517"/>
    <lineage>
        <taxon>Bacteria</taxon>
        <taxon>Bacillati</taxon>
        <taxon>Actinomycetota</taxon>
        <taxon>Actinomycetes</taxon>
        <taxon>Propionibacteriales</taxon>
        <taxon>Nocardioidaceae</taxon>
        <taxon>Nocardioides</taxon>
    </lineage>
</organism>
<dbReference type="EMBL" id="JBEGDP010000004">
    <property type="protein sequence ID" value="MEQ7846886.1"/>
    <property type="molecule type" value="Genomic_DNA"/>
</dbReference>
<sequence>MAELSPDRFWSLVDLLGGRVDAAGVARLEEALLAADVEETLGFADELDALVSELVVRCTVVLDPDAQRVEVPDEVAEPAELVAAAVVAAGRGTHDRVLAAGQPLSSREWAWSEAALLLEAGMGDERLDDLAGPDVLLQWRTTQVPDRVDTDWDADALGGLDLGVDPTLGVVLARDPDLEEALLRLQADPEYQRRRALIEDIDLHLVVSEVAEPELTAWPAPEAVEHAVLEVPVGTFPLDGSARTDTYLDLVVTLVVSVQEQLGDPA</sequence>
<gene>
    <name evidence="1" type="ORF">V6R90_06310</name>
</gene>
<keyword evidence="2" id="KW-1185">Reference proteome</keyword>
<evidence type="ECO:0008006" key="3">
    <source>
        <dbReference type="Google" id="ProtNLM"/>
    </source>
</evidence>
<proteinExistence type="predicted"/>
<evidence type="ECO:0000313" key="2">
    <source>
        <dbReference type="Proteomes" id="UP001482520"/>
    </source>
</evidence>
<evidence type="ECO:0000313" key="1">
    <source>
        <dbReference type="EMBL" id="MEQ7846886.1"/>
    </source>
</evidence>
<dbReference type="RefSeq" id="WP_349499865.1">
    <property type="nucleotide sequence ID" value="NZ_JBEFCW010000505.1"/>
</dbReference>
<reference evidence="1 2" key="1">
    <citation type="submission" date="2024-02" db="EMBL/GenBank/DDBJ databases">
        <title>Full genome sequence of Nocardioides kribbensis.</title>
        <authorList>
            <person name="Poletto B.L."/>
            <person name="Silva G."/>
            <person name="Galante D."/>
            <person name="Campos K.R."/>
            <person name="Santos M.B.N."/>
            <person name="Sacchi C.T."/>
        </authorList>
    </citation>
    <scope>NUCLEOTIDE SEQUENCE [LARGE SCALE GENOMIC DNA]</scope>
    <source>
        <strain evidence="1 2">O4R</strain>
    </source>
</reference>
<comment type="caution">
    <text evidence="1">The sequence shown here is derived from an EMBL/GenBank/DDBJ whole genome shotgun (WGS) entry which is preliminary data.</text>
</comment>